<evidence type="ECO:0000256" key="4">
    <source>
        <dbReference type="ARBA" id="ARBA00022630"/>
    </source>
</evidence>
<dbReference type="InterPro" id="IPR036188">
    <property type="entry name" value="FAD/NAD-bd_sf"/>
</dbReference>
<dbReference type="PRINTS" id="PR00368">
    <property type="entry name" value="FADPNR"/>
</dbReference>
<organism evidence="12 13">
    <name type="scientific">Clostridium kluyveri (strain NBRC 12016)</name>
    <dbReference type="NCBI Taxonomy" id="583346"/>
    <lineage>
        <taxon>Bacteria</taxon>
        <taxon>Bacillati</taxon>
        <taxon>Bacillota</taxon>
        <taxon>Clostridia</taxon>
        <taxon>Eubacteriales</taxon>
        <taxon>Clostridiaceae</taxon>
        <taxon>Clostridium</taxon>
    </lineage>
</organism>
<evidence type="ECO:0000313" key="13">
    <source>
        <dbReference type="Proteomes" id="UP000007969"/>
    </source>
</evidence>
<dbReference type="Gene3D" id="3.20.20.70">
    <property type="entry name" value="Aldolase class I"/>
    <property type="match status" value="1"/>
</dbReference>
<dbReference type="InterPro" id="IPR001155">
    <property type="entry name" value="OxRdtase_FMN_N"/>
</dbReference>
<dbReference type="Gene3D" id="3.40.50.720">
    <property type="entry name" value="NAD(P)-binding Rossmann-like Domain"/>
    <property type="match status" value="1"/>
</dbReference>
<dbReference type="Pfam" id="PF00724">
    <property type="entry name" value="Oxidored_FMN"/>
    <property type="match status" value="1"/>
</dbReference>
<dbReference type="InterPro" id="IPR051793">
    <property type="entry name" value="NADH:flavin_oxidoreductase"/>
</dbReference>
<evidence type="ECO:0000256" key="3">
    <source>
        <dbReference type="ARBA" id="ARBA00011048"/>
    </source>
</evidence>
<keyword evidence="5" id="KW-0288">FMN</keyword>
<comment type="cofactor">
    <cofactor evidence="2">
        <name>[4Fe-4S] cluster</name>
        <dbReference type="ChEBI" id="CHEBI:49883"/>
    </cofactor>
</comment>
<dbReference type="PANTHER" id="PTHR42917">
    <property type="entry name" value="2,4-DIENOYL-COA REDUCTASE"/>
    <property type="match status" value="1"/>
</dbReference>
<evidence type="ECO:0000256" key="2">
    <source>
        <dbReference type="ARBA" id="ARBA00001966"/>
    </source>
</evidence>
<dbReference type="GO" id="GO:0051536">
    <property type="term" value="F:iron-sulfur cluster binding"/>
    <property type="evidence" value="ECO:0007669"/>
    <property type="project" value="UniProtKB-KW"/>
</dbReference>
<keyword evidence="6" id="KW-0479">Metal-binding</keyword>
<sequence length="644" mass="69848">MILFMKFKSMFEPIKIGPIIVPNRFVVSPMGNNFANTNGSMSDRSLAYYSERAKGGFGLITFEATVVDKKAKGGFRKPCLYDDSTIESFKGVIDACHENGAKVSIQLQHAGPEGNAKAAGYPIKSASSIPSAVGRDIPMAITTEELYELIGLYGDAALRAKKAGADAVEVHCAHGYLINSFLSPRTNKRVDEFGGCFENRMRLPRLIIENIRKKVGHSIAIICRINSSDEMPGGLDVHDSATIAAYLEDIGVDALHVSRAVHLRDEYMWAPTVLHGGFSAELATEIKRAVDIPVITVGRFTEPHFAELLVREGRCDLVAFGRQSLTDPHTPNKASAGRLDEMLPCIGCLQGCVPNMYQGKPITCLVNPCVGRESELKPAKASKKVTVVGGGVAGMYTAWISALRGHEVTLFEGSNILGGQMRLAAYPPGKGDLTNMVRSYITKCRQYGVKIKMNTKVTKELIKEESPDAVIIATGATPLVLPIPGINDSGLIHAVNLLDGKECCGEKVLVVGGGMVGCETAAFLGEQNHDVTVIEFRDKVGADVIPEHRKFLMEDFQKYNIKTITGAKVTKFFQGGVEYSLSEDKTDKIDGFDSVVLAMGSRSYDPLSEEVKKTIKETYVIGDAVKARRALDATTEAFEIAIKL</sequence>
<name>B9E0E5_CLOK1</name>
<evidence type="ECO:0000313" key="12">
    <source>
        <dbReference type="EMBL" id="BAH05970.1"/>
    </source>
</evidence>
<feature type="domain" description="FAD/NAD(P)-binding" evidence="11">
    <location>
        <begin position="384"/>
        <end position="615"/>
    </location>
</feature>
<keyword evidence="7" id="KW-0560">Oxidoreductase</keyword>
<keyword evidence="9" id="KW-0411">Iron-sulfur</keyword>
<proteinExistence type="inferred from homology"/>
<evidence type="ECO:0000256" key="7">
    <source>
        <dbReference type="ARBA" id="ARBA00023002"/>
    </source>
</evidence>
<dbReference type="Pfam" id="PF07992">
    <property type="entry name" value="Pyr_redox_2"/>
    <property type="match status" value="1"/>
</dbReference>
<dbReference type="InterPro" id="IPR023753">
    <property type="entry name" value="FAD/NAD-binding_dom"/>
</dbReference>
<dbReference type="GO" id="GO:0046872">
    <property type="term" value="F:metal ion binding"/>
    <property type="evidence" value="ECO:0007669"/>
    <property type="project" value="UniProtKB-KW"/>
</dbReference>
<keyword evidence="4" id="KW-0285">Flavoprotein</keyword>
<evidence type="ECO:0000256" key="1">
    <source>
        <dbReference type="ARBA" id="ARBA00001917"/>
    </source>
</evidence>
<dbReference type="Proteomes" id="UP000007969">
    <property type="component" value="Chromosome"/>
</dbReference>
<evidence type="ECO:0000256" key="6">
    <source>
        <dbReference type="ARBA" id="ARBA00022723"/>
    </source>
</evidence>
<dbReference type="AlphaFoldDB" id="B9E0E5"/>
<dbReference type="EMBL" id="AP009049">
    <property type="protein sequence ID" value="BAH05970.1"/>
    <property type="molecule type" value="Genomic_DNA"/>
</dbReference>
<evidence type="ECO:0000256" key="8">
    <source>
        <dbReference type="ARBA" id="ARBA00023004"/>
    </source>
</evidence>
<comment type="cofactor">
    <cofactor evidence="1">
        <name>FMN</name>
        <dbReference type="ChEBI" id="CHEBI:58210"/>
    </cofactor>
</comment>
<evidence type="ECO:0000259" key="11">
    <source>
        <dbReference type="Pfam" id="PF07992"/>
    </source>
</evidence>
<dbReference type="GO" id="GO:0010181">
    <property type="term" value="F:FMN binding"/>
    <property type="evidence" value="ECO:0007669"/>
    <property type="project" value="InterPro"/>
</dbReference>
<dbReference type="HOGENOM" id="CLU_012153_1_2_9"/>
<protein>
    <recommendedName>
        <fullName evidence="14">NADH oxidase</fullName>
    </recommendedName>
</protein>
<evidence type="ECO:0000259" key="10">
    <source>
        <dbReference type="Pfam" id="PF00724"/>
    </source>
</evidence>
<keyword evidence="8" id="KW-0408">Iron</keyword>
<dbReference type="GO" id="GO:0016491">
    <property type="term" value="F:oxidoreductase activity"/>
    <property type="evidence" value="ECO:0007669"/>
    <property type="project" value="UniProtKB-KW"/>
</dbReference>
<dbReference type="SUPFAM" id="SSF51905">
    <property type="entry name" value="FAD/NAD(P)-binding domain"/>
    <property type="match status" value="1"/>
</dbReference>
<dbReference type="PANTHER" id="PTHR42917:SF2">
    <property type="entry name" value="2,4-DIENOYL-COA REDUCTASE [(2E)-ENOYL-COA-PRODUCING]"/>
    <property type="match status" value="1"/>
</dbReference>
<feature type="domain" description="NADH:flavin oxidoreductase/NADH oxidase N-terminal" evidence="10">
    <location>
        <begin position="10"/>
        <end position="340"/>
    </location>
</feature>
<gene>
    <name evidence="12" type="ordered locus">CKR_0919</name>
</gene>
<evidence type="ECO:0000256" key="9">
    <source>
        <dbReference type="ARBA" id="ARBA00023014"/>
    </source>
</evidence>
<reference evidence="13" key="1">
    <citation type="submission" date="2005-09" db="EMBL/GenBank/DDBJ databases">
        <title>Complete genome sequence of Clostridium kluyveri and comparative genomics of Clostridia species.</title>
        <authorList>
            <person name="Inui M."/>
            <person name="Nonaka H."/>
            <person name="Shinoda Y."/>
            <person name="Ikenaga Y."/>
            <person name="Abe M."/>
            <person name="Naito K."/>
            <person name="Vertes A.A."/>
            <person name="Yukawa H."/>
        </authorList>
    </citation>
    <scope>NUCLEOTIDE SEQUENCE [LARGE SCALE GENOMIC DNA]</scope>
    <source>
        <strain evidence="13">NBRC 12016</strain>
    </source>
</reference>
<evidence type="ECO:0000256" key="5">
    <source>
        <dbReference type="ARBA" id="ARBA00022643"/>
    </source>
</evidence>
<dbReference type="KEGG" id="ckr:CKR_0919"/>
<accession>B9E0E5</accession>
<dbReference type="Gene3D" id="3.50.50.60">
    <property type="entry name" value="FAD/NAD(P)-binding domain"/>
    <property type="match status" value="1"/>
</dbReference>
<dbReference type="InterPro" id="IPR013785">
    <property type="entry name" value="Aldolase_TIM"/>
</dbReference>
<dbReference type="SUPFAM" id="SSF51395">
    <property type="entry name" value="FMN-linked oxidoreductases"/>
    <property type="match status" value="1"/>
</dbReference>
<evidence type="ECO:0008006" key="14">
    <source>
        <dbReference type="Google" id="ProtNLM"/>
    </source>
</evidence>
<comment type="similarity">
    <text evidence="3">In the N-terminal section; belongs to the NADH:flavin oxidoreductase/NADH oxidase family.</text>
</comment>
<dbReference type="CDD" id="cd02803">
    <property type="entry name" value="OYE_like_FMN_family"/>
    <property type="match status" value="1"/>
</dbReference>